<reference evidence="8" key="1">
    <citation type="submission" date="2022-07" db="EMBL/GenBank/DDBJ databases">
        <title>Genome Sequence of Xylaria arbuscula.</title>
        <authorList>
            <person name="Buettner E."/>
        </authorList>
    </citation>
    <scope>NUCLEOTIDE SEQUENCE</scope>
    <source>
        <strain evidence="8">VT107</strain>
    </source>
</reference>
<dbReference type="Gene3D" id="3.30.9.10">
    <property type="entry name" value="D-Amino Acid Oxidase, subunit A, domain 2"/>
    <property type="match status" value="1"/>
</dbReference>
<keyword evidence="3" id="KW-0285">Flavoprotein</keyword>
<dbReference type="GO" id="GO:0004657">
    <property type="term" value="F:proline dehydrogenase activity"/>
    <property type="evidence" value="ECO:0007669"/>
    <property type="project" value="TreeGrafter"/>
</dbReference>
<evidence type="ECO:0000259" key="7">
    <source>
        <dbReference type="Pfam" id="PF01266"/>
    </source>
</evidence>
<dbReference type="VEuPathDB" id="FungiDB:F4678DRAFT_443727"/>
<dbReference type="GO" id="GO:0008115">
    <property type="term" value="F:sarcosine oxidase activity"/>
    <property type="evidence" value="ECO:0007669"/>
    <property type="project" value="TreeGrafter"/>
</dbReference>
<evidence type="ECO:0000256" key="3">
    <source>
        <dbReference type="ARBA" id="ARBA00022630"/>
    </source>
</evidence>
<sequence length="216" mass="23939">MLRDPAAQQRPENRTACLRVSQSTARVPRAPQDRPADPTGANPIPVVSQPRTHLTDPSLNIPAEGAADLRRALRRMIPWLGERPFEETRLCWYTDTPTGDWIIDYHPGYKNLFVATGGSGHAFKFLPILGEKVVDCLLGRRPKAFREKWSWKGGVNGGAILKKEDEEISPETDMLRDGLAVELSVATEDGSRGGKPGLILADEMEKDEKPHILAKI</sequence>
<dbReference type="Proteomes" id="UP001148614">
    <property type="component" value="Unassembled WGS sequence"/>
</dbReference>
<dbReference type="Gene3D" id="3.50.50.60">
    <property type="entry name" value="FAD/NAD(P)-binding domain"/>
    <property type="match status" value="1"/>
</dbReference>
<dbReference type="PANTHER" id="PTHR10961">
    <property type="entry name" value="PEROXISOMAL SARCOSINE OXIDASE"/>
    <property type="match status" value="1"/>
</dbReference>
<comment type="caution">
    <text evidence="8">The sequence shown here is derived from an EMBL/GenBank/DDBJ whole genome shotgun (WGS) entry which is preliminary data.</text>
</comment>
<dbReference type="EMBL" id="JANPWZ010003219">
    <property type="protein sequence ID" value="KAJ3553739.1"/>
    <property type="molecule type" value="Genomic_DNA"/>
</dbReference>
<proteinExistence type="inferred from homology"/>
<dbReference type="AlphaFoldDB" id="A0A9W8N429"/>
<dbReference type="Pfam" id="PF01266">
    <property type="entry name" value="DAO"/>
    <property type="match status" value="1"/>
</dbReference>
<evidence type="ECO:0000256" key="1">
    <source>
        <dbReference type="ARBA" id="ARBA00001974"/>
    </source>
</evidence>
<keyword evidence="9" id="KW-1185">Reference proteome</keyword>
<dbReference type="InterPro" id="IPR045170">
    <property type="entry name" value="MTOX"/>
</dbReference>
<organism evidence="8 9">
    <name type="scientific">Xylaria arbuscula</name>
    <dbReference type="NCBI Taxonomy" id="114810"/>
    <lineage>
        <taxon>Eukaryota</taxon>
        <taxon>Fungi</taxon>
        <taxon>Dikarya</taxon>
        <taxon>Ascomycota</taxon>
        <taxon>Pezizomycotina</taxon>
        <taxon>Sordariomycetes</taxon>
        <taxon>Xylariomycetidae</taxon>
        <taxon>Xylariales</taxon>
        <taxon>Xylariaceae</taxon>
        <taxon>Xylaria</taxon>
    </lineage>
</organism>
<evidence type="ECO:0000313" key="9">
    <source>
        <dbReference type="Proteomes" id="UP001148614"/>
    </source>
</evidence>
<dbReference type="InterPro" id="IPR036188">
    <property type="entry name" value="FAD/NAD-bd_sf"/>
</dbReference>
<evidence type="ECO:0000256" key="4">
    <source>
        <dbReference type="ARBA" id="ARBA00022827"/>
    </source>
</evidence>
<feature type="region of interest" description="Disordered" evidence="6">
    <location>
        <begin position="1"/>
        <end position="57"/>
    </location>
</feature>
<dbReference type="GO" id="GO:0050660">
    <property type="term" value="F:flavin adenine dinucleotide binding"/>
    <property type="evidence" value="ECO:0007669"/>
    <property type="project" value="InterPro"/>
</dbReference>
<gene>
    <name evidence="8" type="ORF">NPX13_g10810</name>
</gene>
<dbReference type="InterPro" id="IPR006076">
    <property type="entry name" value="FAD-dep_OxRdtase"/>
</dbReference>
<accession>A0A9W8N429</accession>
<comment type="cofactor">
    <cofactor evidence="1">
        <name>FAD</name>
        <dbReference type="ChEBI" id="CHEBI:57692"/>
    </cofactor>
</comment>
<protein>
    <recommendedName>
        <fullName evidence="7">FAD dependent oxidoreductase domain-containing protein</fullName>
    </recommendedName>
</protein>
<dbReference type="GO" id="GO:0050031">
    <property type="term" value="F:L-pipecolate oxidase activity"/>
    <property type="evidence" value="ECO:0007669"/>
    <property type="project" value="TreeGrafter"/>
</dbReference>
<evidence type="ECO:0000256" key="6">
    <source>
        <dbReference type="SAM" id="MobiDB-lite"/>
    </source>
</evidence>
<keyword evidence="4" id="KW-0274">FAD</keyword>
<evidence type="ECO:0000256" key="5">
    <source>
        <dbReference type="ARBA" id="ARBA00023002"/>
    </source>
</evidence>
<comment type="similarity">
    <text evidence="2">Belongs to the MSOX/MTOX family.</text>
</comment>
<evidence type="ECO:0000256" key="2">
    <source>
        <dbReference type="ARBA" id="ARBA00010989"/>
    </source>
</evidence>
<keyword evidence="5" id="KW-0560">Oxidoreductase</keyword>
<dbReference type="PANTHER" id="PTHR10961:SF46">
    <property type="entry name" value="PEROXISOMAL SARCOSINE OXIDASE"/>
    <property type="match status" value="1"/>
</dbReference>
<name>A0A9W8N429_9PEZI</name>
<evidence type="ECO:0000313" key="8">
    <source>
        <dbReference type="EMBL" id="KAJ3553739.1"/>
    </source>
</evidence>
<feature type="domain" description="FAD dependent oxidoreductase" evidence="7">
    <location>
        <begin position="59"/>
        <end position="135"/>
    </location>
</feature>